<proteinExistence type="predicted"/>
<gene>
    <name evidence="1" type="ORF">CLOLEP_01644</name>
</gene>
<accession>A7VSV3</accession>
<protein>
    <submittedName>
        <fullName evidence="1">Uncharacterized protein</fullName>
    </submittedName>
</protein>
<evidence type="ECO:0000313" key="2">
    <source>
        <dbReference type="Proteomes" id="UP000003490"/>
    </source>
</evidence>
<name>A7VSV3_9FIRM</name>
<dbReference type="HOGENOM" id="CLU_3024001_0_0_9"/>
<comment type="caution">
    <text evidence="1">The sequence shown here is derived from an EMBL/GenBank/DDBJ whole genome shotgun (WGS) entry which is preliminary data.</text>
</comment>
<organism evidence="1 2">
    <name type="scientific">[Clostridium] leptum DSM 753</name>
    <dbReference type="NCBI Taxonomy" id="428125"/>
    <lineage>
        <taxon>Bacteria</taxon>
        <taxon>Bacillati</taxon>
        <taxon>Bacillota</taxon>
        <taxon>Clostridia</taxon>
        <taxon>Eubacteriales</taxon>
        <taxon>Oscillospiraceae</taxon>
        <taxon>Oscillospiraceae incertae sedis</taxon>
    </lineage>
</organism>
<sequence length="55" mass="5817">MAGIFLGCCELLLSGSPHFCGKPFGCFQMGSGKPGILAPLSRYTYIIAHKLALSI</sequence>
<reference evidence="1 2" key="1">
    <citation type="submission" date="2007-08" db="EMBL/GenBank/DDBJ databases">
        <title>Draft genome sequence of Clostridium leptum (DSM 753).</title>
        <authorList>
            <person name="Sudarsanam P."/>
            <person name="Ley R."/>
            <person name="Guruge J."/>
            <person name="Turnbaugh P.J."/>
            <person name="Mahowald M."/>
            <person name="Liep D."/>
            <person name="Gordon J."/>
        </authorList>
    </citation>
    <scope>NUCLEOTIDE SEQUENCE [LARGE SCALE GENOMIC DNA]</scope>
    <source>
        <strain evidence="1 2">DSM 753</strain>
    </source>
</reference>
<dbReference type="AlphaFoldDB" id="A7VSV3"/>
<reference evidence="1 2" key="2">
    <citation type="submission" date="2007-08" db="EMBL/GenBank/DDBJ databases">
        <authorList>
            <person name="Fulton L."/>
            <person name="Clifton S."/>
            <person name="Fulton B."/>
            <person name="Xu J."/>
            <person name="Minx P."/>
            <person name="Pepin K.H."/>
            <person name="Johnson M."/>
            <person name="Thiruvilangam P."/>
            <person name="Bhonagiri V."/>
            <person name="Nash W.E."/>
            <person name="Wang C."/>
            <person name="Mardis E.R."/>
            <person name="Wilson R.K."/>
        </authorList>
    </citation>
    <scope>NUCLEOTIDE SEQUENCE [LARGE SCALE GENOMIC DNA]</scope>
    <source>
        <strain evidence="1 2">DSM 753</strain>
    </source>
</reference>
<evidence type="ECO:0000313" key="1">
    <source>
        <dbReference type="EMBL" id="EDO61249.1"/>
    </source>
</evidence>
<dbReference type="EMBL" id="ABCB02000018">
    <property type="protein sequence ID" value="EDO61249.1"/>
    <property type="molecule type" value="Genomic_DNA"/>
</dbReference>
<dbReference type="Proteomes" id="UP000003490">
    <property type="component" value="Unassembled WGS sequence"/>
</dbReference>